<dbReference type="SUPFAM" id="SSF50044">
    <property type="entry name" value="SH3-domain"/>
    <property type="match status" value="2"/>
</dbReference>
<dbReference type="PRINTS" id="PR00499">
    <property type="entry name" value="P67PHOX"/>
</dbReference>
<feature type="domain" description="SH3" evidence="4">
    <location>
        <begin position="192"/>
        <end position="251"/>
    </location>
</feature>
<evidence type="ECO:0000313" key="6">
    <source>
        <dbReference type="Proteomes" id="UP001153636"/>
    </source>
</evidence>
<gene>
    <name evidence="5" type="ORF">PSYICH_LOCUS4497</name>
</gene>
<dbReference type="EMBL" id="OV651826">
    <property type="protein sequence ID" value="CAH1103527.1"/>
    <property type="molecule type" value="Genomic_DNA"/>
</dbReference>
<dbReference type="InterPro" id="IPR050384">
    <property type="entry name" value="Endophilin_SH3RF"/>
</dbReference>
<organism evidence="5 6">
    <name type="scientific">Psylliodes chrysocephalus</name>
    <dbReference type="NCBI Taxonomy" id="3402493"/>
    <lineage>
        <taxon>Eukaryota</taxon>
        <taxon>Metazoa</taxon>
        <taxon>Ecdysozoa</taxon>
        <taxon>Arthropoda</taxon>
        <taxon>Hexapoda</taxon>
        <taxon>Insecta</taxon>
        <taxon>Pterygota</taxon>
        <taxon>Neoptera</taxon>
        <taxon>Endopterygota</taxon>
        <taxon>Coleoptera</taxon>
        <taxon>Polyphaga</taxon>
        <taxon>Cucujiformia</taxon>
        <taxon>Chrysomeloidea</taxon>
        <taxon>Chrysomelidae</taxon>
        <taxon>Galerucinae</taxon>
        <taxon>Alticini</taxon>
        <taxon>Psylliodes</taxon>
    </lineage>
</organism>
<accession>A0A9P0CHG4</accession>
<dbReference type="PANTHER" id="PTHR14167">
    <property type="entry name" value="SH3 DOMAIN-CONTAINING"/>
    <property type="match status" value="1"/>
</dbReference>
<dbReference type="OrthoDB" id="27823at2759"/>
<keyword evidence="6" id="KW-1185">Reference proteome</keyword>
<dbReference type="InterPro" id="IPR036028">
    <property type="entry name" value="SH3-like_dom_sf"/>
</dbReference>
<evidence type="ECO:0000256" key="3">
    <source>
        <dbReference type="SAM" id="MobiDB-lite"/>
    </source>
</evidence>
<dbReference type="AlphaFoldDB" id="A0A9P0CHG4"/>
<dbReference type="Pfam" id="PF00018">
    <property type="entry name" value="SH3_1"/>
    <property type="match status" value="2"/>
</dbReference>
<reference evidence="5" key="1">
    <citation type="submission" date="2022-01" db="EMBL/GenBank/DDBJ databases">
        <authorList>
            <person name="King R."/>
        </authorList>
    </citation>
    <scope>NUCLEOTIDE SEQUENCE</scope>
</reference>
<name>A0A9P0CHG4_9CUCU</name>
<dbReference type="Gene3D" id="2.30.30.40">
    <property type="entry name" value="SH3 Domains"/>
    <property type="match status" value="2"/>
</dbReference>
<feature type="region of interest" description="Disordered" evidence="3">
    <location>
        <begin position="1"/>
        <end position="69"/>
    </location>
</feature>
<dbReference type="Proteomes" id="UP001153636">
    <property type="component" value="Chromosome 14"/>
</dbReference>
<feature type="domain" description="SH3" evidence="4">
    <location>
        <begin position="254"/>
        <end position="313"/>
    </location>
</feature>
<dbReference type="PANTHER" id="PTHR14167:SF116">
    <property type="entry name" value="CAP, ISOFORM AC"/>
    <property type="match status" value="1"/>
</dbReference>
<dbReference type="PROSITE" id="PS50002">
    <property type="entry name" value="SH3"/>
    <property type="match status" value="2"/>
</dbReference>
<evidence type="ECO:0000259" key="4">
    <source>
        <dbReference type="PROSITE" id="PS50002"/>
    </source>
</evidence>
<feature type="compositionally biased region" description="Basic residues" evidence="3">
    <location>
        <begin position="10"/>
        <end position="19"/>
    </location>
</feature>
<protein>
    <recommendedName>
        <fullName evidence="4">SH3 domain-containing protein</fullName>
    </recommendedName>
</protein>
<dbReference type="SMART" id="SM00326">
    <property type="entry name" value="SH3"/>
    <property type="match status" value="2"/>
</dbReference>
<evidence type="ECO:0000313" key="5">
    <source>
        <dbReference type="EMBL" id="CAH1103527.1"/>
    </source>
</evidence>
<dbReference type="CDD" id="cd00174">
    <property type="entry name" value="SH3"/>
    <property type="match status" value="1"/>
</dbReference>
<keyword evidence="1 2" id="KW-0728">SH3 domain</keyword>
<dbReference type="PRINTS" id="PR00452">
    <property type="entry name" value="SH3DOMAIN"/>
</dbReference>
<dbReference type="InterPro" id="IPR001452">
    <property type="entry name" value="SH3_domain"/>
</dbReference>
<proteinExistence type="predicted"/>
<sequence length="314" mass="35163">MSFIMQKSKTCQKSKKKPPPRPPPPNFSKYKSKSTFNLNDNLIEWSPPSSPKTERNHNFGGSVSSSFSSSTSSLASSKKSFECDISVSNNIWPINLNATNRTSNTVTNVPFNNQTTNKPSTNIMQLYQSSSRGAQKNLHTIQMSVPSVLGPTIIRPRPNKTKVVREQIDDTAISLPMPSVPPPSPPKNVDNEDIPCGVALYDFEAKEPNDLSFQMNDIILLLKRINNDWYFGRNQDREGIFPANFIEVIVPLTDNDNTVMALYEFPAQINEDLALKPGQLVKVIRKINNDWLYGESNGQTGQFPSNFVDRIPNI</sequence>
<evidence type="ECO:0000256" key="2">
    <source>
        <dbReference type="PROSITE-ProRule" id="PRU00192"/>
    </source>
</evidence>
<evidence type="ECO:0000256" key="1">
    <source>
        <dbReference type="ARBA" id="ARBA00022443"/>
    </source>
</evidence>